<dbReference type="AlphaFoldDB" id="A0A101M2J1"/>
<dbReference type="EMBL" id="LKAM01000002">
    <property type="protein sequence ID" value="KUM49757.1"/>
    <property type="molecule type" value="Genomic_DNA"/>
</dbReference>
<comment type="caution">
    <text evidence="2">The sequence shown here is derived from an EMBL/GenBank/DDBJ whole genome shotgun (WGS) entry which is preliminary data.</text>
</comment>
<gene>
    <name evidence="2" type="ORF">ABT39_MTgene2984</name>
</gene>
<proteinExistence type="predicted"/>
<keyword evidence="1" id="KW-0732">Signal</keyword>
<keyword evidence="2" id="KW-0496">Mitochondrion</keyword>
<name>A0A101M2J1_PICGL</name>
<sequence>MLLGMLLDLLLVARILIGQIEQELQVRSLPTWCWGMLLRCLVVDLTWVWGNEEHRSNG</sequence>
<evidence type="ECO:0000313" key="2">
    <source>
        <dbReference type="EMBL" id="KUM49757.1"/>
    </source>
</evidence>
<geneLocation type="mitochondrion" evidence="2"/>
<organism evidence="2">
    <name type="scientific">Picea glauca</name>
    <name type="common">White spruce</name>
    <name type="synonym">Pinus glauca</name>
    <dbReference type="NCBI Taxonomy" id="3330"/>
    <lineage>
        <taxon>Eukaryota</taxon>
        <taxon>Viridiplantae</taxon>
        <taxon>Streptophyta</taxon>
        <taxon>Embryophyta</taxon>
        <taxon>Tracheophyta</taxon>
        <taxon>Spermatophyta</taxon>
        <taxon>Pinopsida</taxon>
        <taxon>Pinidae</taxon>
        <taxon>Conifers I</taxon>
        <taxon>Pinales</taxon>
        <taxon>Pinaceae</taxon>
        <taxon>Picea</taxon>
    </lineage>
</organism>
<accession>A0A101M2J1</accession>
<feature type="chain" id="PRO_5007100240" evidence="1">
    <location>
        <begin position="19"/>
        <end position="58"/>
    </location>
</feature>
<evidence type="ECO:0000256" key="1">
    <source>
        <dbReference type="SAM" id="SignalP"/>
    </source>
</evidence>
<protein>
    <submittedName>
        <fullName evidence="2">Uncharacterized protein</fullName>
    </submittedName>
</protein>
<reference evidence="2" key="1">
    <citation type="journal article" date="2015" name="Genome Biol. Evol.">
        <title>Organellar Genomes of White Spruce (Picea glauca): Assembly and Annotation.</title>
        <authorList>
            <person name="Jackman S.D."/>
            <person name="Warren R.L."/>
            <person name="Gibb E.A."/>
            <person name="Vandervalk B.P."/>
            <person name="Mohamadi H."/>
            <person name="Chu J."/>
            <person name="Raymond A."/>
            <person name="Pleasance S."/>
            <person name="Coope R."/>
            <person name="Wildung M.R."/>
            <person name="Ritland C.E."/>
            <person name="Bousquet J."/>
            <person name="Jones S.J."/>
            <person name="Bohlmann J."/>
            <person name="Birol I."/>
        </authorList>
    </citation>
    <scope>NUCLEOTIDE SEQUENCE [LARGE SCALE GENOMIC DNA]</scope>
    <source>
        <tissue evidence="2">Flushing bud</tissue>
    </source>
</reference>
<feature type="signal peptide" evidence="1">
    <location>
        <begin position="1"/>
        <end position="18"/>
    </location>
</feature>